<dbReference type="EMBL" id="JAKLTR010000002">
    <property type="protein sequence ID" value="MCG2613400.1"/>
    <property type="molecule type" value="Genomic_DNA"/>
</dbReference>
<dbReference type="Proteomes" id="UP001165367">
    <property type="component" value="Unassembled WGS sequence"/>
</dbReference>
<keyword evidence="2" id="KW-1185">Reference proteome</keyword>
<dbReference type="InterPro" id="IPR012334">
    <property type="entry name" value="Pectin_lyas_fold"/>
</dbReference>
<proteinExistence type="predicted"/>
<comment type="caution">
    <text evidence="1">The sequence shown here is derived from an EMBL/GenBank/DDBJ whole genome shotgun (WGS) entry which is preliminary data.</text>
</comment>
<protein>
    <submittedName>
        <fullName evidence="1">Uncharacterized protein</fullName>
    </submittedName>
</protein>
<evidence type="ECO:0000313" key="2">
    <source>
        <dbReference type="Proteomes" id="UP001165367"/>
    </source>
</evidence>
<sequence length="207" mass="22972">MIRNLYVHDCVFEHTRTGLRFKTRRPRGGGGENLFYERIRMNLSGPVFEWDMLGSPAYVGNLAKRLPVLPVTPLTPQFKNITARDIIAEQASQFIKATAIPETPLENVLIENISIRSAKLIRAADVNGFVLKNATIETSDSLISLLDARNMLFENVRFNTGGALLYVDVSGPASAAIKFKNCSPLKPTGWKEANWVRPVSANGKNDQ</sequence>
<dbReference type="InterPro" id="IPR011050">
    <property type="entry name" value="Pectin_lyase_fold/virulence"/>
</dbReference>
<accession>A0ABS9KM58</accession>
<organism evidence="1 2">
    <name type="scientific">Terrimonas ginsenosidimutans</name>
    <dbReference type="NCBI Taxonomy" id="2908004"/>
    <lineage>
        <taxon>Bacteria</taxon>
        <taxon>Pseudomonadati</taxon>
        <taxon>Bacteroidota</taxon>
        <taxon>Chitinophagia</taxon>
        <taxon>Chitinophagales</taxon>
        <taxon>Chitinophagaceae</taxon>
        <taxon>Terrimonas</taxon>
    </lineage>
</organism>
<dbReference type="SUPFAM" id="SSF51126">
    <property type="entry name" value="Pectin lyase-like"/>
    <property type="match status" value="1"/>
</dbReference>
<dbReference type="RefSeq" id="WP_237868628.1">
    <property type="nucleotide sequence ID" value="NZ_JAKLTR010000002.1"/>
</dbReference>
<name>A0ABS9KM58_9BACT</name>
<dbReference type="Gene3D" id="2.160.20.10">
    <property type="entry name" value="Single-stranded right-handed beta-helix, Pectin lyase-like"/>
    <property type="match status" value="1"/>
</dbReference>
<evidence type="ECO:0000313" key="1">
    <source>
        <dbReference type="EMBL" id="MCG2613400.1"/>
    </source>
</evidence>
<gene>
    <name evidence="1" type="ORF">LZZ85_03875</name>
</gene>
<reference evidence="1" key="1">
    <citation type="submission" date="2022-01" db="EMBL/GenBank/DDBJ databases">
        <authorList>
            <person name="Jo J.-H."/>
            <person name="Im W.-T."/>
        </authorList>
    </citation>
    <scope>NUCLEOTIDE SEQUENCE</scope>
    <source>
        <strain evidence="1">NA20</strain>
    </source>
</reference>